<evidence type="ECO:0000313" key="1">
    <source>
        <dbReference type="EMBL" id="CAB1274317.1"/>
    </source>
</evidence>
<dbReference type="Proteomes" id="UP000516072">
    <property type="component" value="Chromosome"/>
</dbReference>
<accession>A0A7G1Q789</accession>
<protein>
    <submittedName>
        <fullName evidence="1">Uncharacterized protein</fullName>
    </submittedName>
</protein>
<organism evidence="1 2">
    <name type="scientific">Candidatus Nitrosacidococcus tergens</name>
    <dbReference type="NCBI Taxonomy" id="553981"/>
    <lineage>
        <taxon>Bacteria</taxon>
        <taxon>Pseudomonadati</taxon>
        <taxon>Pseudomonadota</taxon>
        <taxon>Gammaproteobacteria</taxon>
        <taxon>Chromatiales</taxon>
        <taxon>Chromatiaceae</taxon>
        <taxon>Candidatus Nitrosacidococcus</taxon>
    </lineage>
</organism>
<evidence type="ECO:0000313" key="2">
    <source>
        <dbReference type="Proteomes" id="UP000516072"/>
    </source>
</evidence>
<gene>
    <name evidence="1" type="ORF">NSCAC_0108</name>
</gene>
<proteinExistence type="predicted"/>
<dbReference type="KEGG" id="ntg:NSCAC_0108"/>
<keyword evidence="2" id="KW-1185">Reference proteome</keyword>
<reference evidence="1 2" key="1">
    <citation type="submission" date="2020-03" db="EMBL/GenBank/DDBJ databases">
        <authorList>
            <person name="Picone N."/>
        </authorList>
    </citation>
    <scope>NUCLEOTIDE SEQUENCE [LARGE SCALE GENOMIC DNA]</scope>
    <source>
        <strain evidence="1">NSCAC1</strain>
    </source>
</reference>
<dbReference type="AlphaFoldDB" id="A0A7G1Q789"/>
<name>A0A7G1Q789_9GAMM</name>
<dbReference type="EMBL" id="LR778175">
    <property type="protein sequence ID" value="CAB1274317.1"/>
    <property type="molecule type" value="Genomic_DNA"/>
</dbReference>
<sequence length="641" mass="69007">MFFKRRNLKQVRIAILIAINLCMVSPRLWGIDLNPDNMGDALIFPYYTVANSFNTSISLTNTTDQVKEVKVRFREGENSWEVLSFHLYLSAKDSWIGTLNFDNSNSSVLLNTSDKSCTIPPIPPEGLPFKISGFTQNNNGTIEAIDGSLDTPQDRLTQGFIEVLEMGVINNPENNLNFTPATDATHTGGIPNNCQALTDAWNQGAWVGGVISGHTAGVSSPTGGLTGTEIIINIAQGTSYGVKPVIIDHTFYNIGAANHLPPQVYGPDFSSADITSQMIKDKVIMTSWSDIGQSFSEYTDNPNQEAMIRGNPTQGVNAVSAILMNSAVFNQVAIDPSLAGKTSWIFTFPTKWYYTPLNNLSSSTGIAPFTSSFGATGAPENMKITLFNQEEQQVQDNASTILSPWAVNILDYYLDAETNTSSSLNHLAEIITINKTMFNGWAKVHLAADLHHQLKAKDGTVYYGLPVIGFSIQQFESSHVDATNFFSSSYTHSFKSCISITDTASCHQNNTPINVNQPSPPIITPTPDIETMIKTAVTATEQPAKLAAIQAAFTAATQLSSLTNTGIHQPIQPNFEPIVVEAVQIATADAKQAATTAATQAASAGKTQAEINQAAMTVATQTATITAAQTVASLINSEGLQ</sequence>